<accession>A0A356LCW9</accession>
<sequence length="101" mass="11279">MAVVIALRGSIQIIYVSATAASAPTENIHFQENQIKCCLLKRFRPKCRVSQRAWYQILYVPVVIAIVLGVLLEQCYPQVGESMKSLGDALIKLVKMIMIGQ</sequence>
<protein>
    <submittedName>
        <fullName evidence="2">Uncharacterized protein</fullName>
    </submittedName>
</protein>
<keyword evidence="1" id="KW-0812">Transmembrane</keyword>
<comment type="caution">
    <text evidence="2">The sequence shown here is derived from an EMBL/GenBank/DDBJ whole genome shotgun (WGS) entry which is preliminary data.</text>
</comment>
<dbReference type="Proteomes" id="UP000264036">
    <property type="component" value="Unassembled WGS sequence"/>
</dbReference>
<feature type="transmembrane region" description="Helical" evidence="1">
    <location>
        <begin position="53"/>
        <end position="72"/>
    </location>
</feature>
<proteinExistence type="predicted"/>
<keyword evidence="1" id="KW-0472">Membrane</keyword>
<gene>
    <name evidence="2" type="ORF">DD666_05310</name>
</gene>
<keyword evidence="1" id="KW-1133">Transmembrane helix</keyword>
<evidence type="ECO:0000313" key="2">
    <source>
        <dbReference type="EMBL" id="HBP28817.1"/>
    </source>
</evidence>
<name>A0A356LCW9_9BURK</name>
<dbReference type="EMBL" id="DOEK01000008">
    <property type="protein sequence ID" value="HBP28817.1"/>
    <property type="molecule type" value="Genomic_DNA"/>
</dbReference>
<evidence type="ECO:0000256" key="1">
    <source>
        <dbReference type="SAM" id="Phobius"/>
    </source>
</evidence>
<dbReference type="AlphaFoldDB" id="A0A356LCW9"/>
<organism evidence="2 3">
    <name type="scientific">Advenella kashmirensis</name>
    <dbReference type="NCBI Taxonomy" id="310575"/>
    <lineage>
        <taxon>Bacteria</taxon>
        <taxon>Pseudomonadati</taxon>
        <taxon>Pseudomonadota</taxon>
        <taxon>Betaproteobacteria</taxon>
        <taxon>Burkholderiales</taxon>
        <taxon>Alcaligenaceae</taxon>
    </lineage>
</organism>
<evidence type="ECO:0000313" key="3">
    <source>
        <dbReference type="Proteomes" id="UP000264036"/>
    </source>
</evidence>
<reference evidence="2 3" key="1">
    <citation type="journal article" date="2018" name="Nat. Biotechnol.">
        <title>A standardized bacterial taxonomy based on genome phylogeny substantially revises the tree of life.</title>
        <authorList>
            <person name="Parks D.H."/>
            <person name="Chuvochina M."/>
            <person name="Waite D.W."/>
            <person name="Rinke C."/>
            <person name="Skarshewski A."/>
            <person name="Chaumeil P.A."/>
            <person name="Hugenholtz P."/>
        </authorList>
    </citation>
    <scope>NUCLEOTIDE SEQUENCE [LARGE SCALE GENOMIC DNA]</scope>
    <source>
        <strain evidence="2">UBA10707</strain>
    </source>
</reference>